<keyword evidence="4" id="KW-1185">Reference proteome</keyword>
<accession>A0AAJ5EDY3</accession>
<gene>
    <name evidence="3" type="ORF">E4031_05510</name>
    <name evidence="2" type="ORF">E4Z98_07580</name>
</gene>
<dbReference type="AlphaFoldDB" id="A0AAJ5EDY3"/>
<reference evidence="2 4" key="2">
    <citation type="journal article" date="2020" name="Int. J. Syst. Evol. Microbiol.">
        <title>Vagococcus xieshaowenii sp. nov., isolated from snow finch (Montifringilla taczanowskii) cloacal content.</title>
        <authorList>
            <person name="Ge Y."/>
            <person name="Yang J."/>
            <person name="Lai X.H."/>
            <person name="Zhang G."/>
            <person name="Jin D."/>
            <person name="Lu S."/>
            <person name="Wang B."/>
            <person name="Huang Y."/>
            <person name="Huang Y."/>
            <person name="Ren Z."/>
            <person name="Zhang X."/>
            <person name="Xu J."/>
        </authorList>
    </citation>
    <scope>NUCLEOTIDE SEQUENCE [LARGE SCALE GENOMIC DNA]</scope>
    <source>
        <strain evidence="2">Personal::cf-49</strain>
        <strain evidence="4">personal::cf-49</strain>
    </source>
</reference>
<keyword evidence="1" id="KW-0812">Transmembrane</keyword>
<evidence type="ECO:0000313" key="5">
    <source>
        <dbReference type="Proteomes" id="UP000297725"/>
    </source>
</evidence>
<dbReference type="EMBL" id="CP038865">
    <property type="protein sequence ID" value="QCA29182.1"/>
    <property type="molecule type" value="Genomic_DNA"/>
</dbReference>
<keyword evidence="1" id="KW-1133">Transmembrane helix</keyword>
<feature type="transmembrane region" description="Helical" evidence="1">
    <location>
        <begin position="33"/>
        <end position="58"/>
    </location>
</feature>
<dbReference type="Proteomes" id="UP000297725">
    <property type="component" value="Unassembled WGS sequence"/>
</dbReference>
<feature type="transmembrane region" description="Helical" evidence="1">
    <location>
        <begin position="70"/>
        <end position="89"/>
    </location>
</feature>
<evidence type="ECO:0000256" key="1">
    <source>
        <dbReference type="SAM" id="Phobius"/>
    </source>
</evidence>
<dbReference type="RefSeq" id="WP_135254446.1">
    <property type="nucleotide sequence ID" value="NZ_CP038865.1"/>
</dbReference>
<dbReference type="EMBL" id="SRHU01000023">
    <property type="protein sequence ID" value="TFZ40840.1"/>
    <property type="molecule type" value="Genomic_DNA"/>
</dbReference>
<evidence type="ECO:0000313" key="4">
    <source>
        <dbReference type="Proteomes" id="UP000296883"/>
    </source>
</evidence>
<sequence>METLIELIGNFLLLLGDELFFRTEYNKKKKGKYALACFVYFINLALLSLIGFLFILSLRLSQIDNFSLNTLWLVIILLALLACMVWQTYHYTRHIWKLTKFFFGKEK</sequence>
<evidence type="ECO:0000313" key="3">
    <source>
        <dbReference type="EMBL" id="TFZ40840.1"/>
    </source>
</evidence>
<protein>
    <submittedName>
        <fullName evidence="3">Uncharacterized protein</fullName>
    </submittedName>
</protein>
<keyword evidence="1" id="KW-0472">Membrane</keyword>
<evidence type="ECO:0000313" key="2">
    <source>
        <dbReference type="EMBL" id="QCA29182.1"/>
    </source>
</evidence>
<name>A0AAJ5EDY3_9ENTE</name>
<proteinExistence type="predicted"/>
<reference evidence="3 5" key="1">
    <citation type="submission" date="2019-03" db="EMBL/GenBank/DDBJ databases">
        <title>Vagococcus sp. was isolated fron gut of Carduelis flavirostris.</title>
        <authorList>
            <person name="Ge Y."/>
        </authorList>
    </citation>
    <scope>NUCLEOTIDE SEQUENCE [LARGE SCALE GENOMIC DNA]</scope>
    <source>
        <strain evidence="3 5">CF-210</strain>
    </source>
</reference>
<organism evidence="3 5">
    <name type="scientific">Vagococcus xieshaowenii</name>
    <dbReference type="NCBI Taxonomy" id="2562451"/>
    <lineage>
        <taxon>Bacteria</taxon>
        <taxon>Bacillati</taxon>
        <taxon>Bacillota</taxon>
        <taxon>Bacilli</taxon>
        <taxon>Lactobacillales</taxon>
        <taxon>Enterococcaceae</taxon>
        <taxon>Vagococcus</taxon>
    </lineage>
</organism>
<dbReference type="Proteomes" id="UP000296883">
    <property type="component" value="Chromosome"/>
</dbReference>